<dbReference type="AlphaFoldDB" id="A0A4V1PQK4"/>
<reference evidence="1 2" key="1">
    <citation type="submission" date="2018-08" db="EMBL/GenBank/DDBJ databases">
        <title>Mountain-cultivated ginseng endophyte, Burkholderia stabilis and its activity against ginseng root rot disease.</title>
        <authorList>
            <person name="Tapan Kumar M."/>
            <person name="Bae H."/>
            <person name="Shanmugam G."/>
            <person name="Jeon J."/>
        </authorList>
    </citation>
    <scope>NUCLEOTIDE SEQUENCE [LARGE SCALE GENOMIC DNA]</scope>
    <source>
        <strain evidence="1 2">EB159</strain>
    </source>
</reference>
<evidence type="ECO:0000313" key="2">
    <source>
        <dbReference type="Proteomes" id="UP000289650"/>
    </source>
</evidence>
<dbReference type="EMBL" id="QWEX01000004">
    <property type="protein sequence ID" value="RXV64404.1"/>
    <property type="molecule type" value="Genomic_DNA"/>
</dbReference>
<name>A0A4V1PQK4_9BURK</name>
<proteinExistence type="predicted"/>
<gene>
    <name evidence="1" type="ORF">D1006_39205</name>
</gene>
<protein>
    <submittedName>
        <fullName evidence="1">Uncharacterized protein</fullName>
    </submittedName>
</protein>
<organism evidence="1 2">
    <name type="scientific">Burkholderia stabilis</name>
    <dbReference type="NCBI Taxonomy" id="95485"/>
    <lineage>
        <taxon>Bacteria</taxon>
        <taxon>Pseudomonadati</taxon>
        <taxon>Pseudomonadota</taxon>
        <taxon>Betaproteobacteria</taxon>
        <taxon>Burkholderiales</taxon>
        <taxon>Burkholderiaceae</taxon>
        <taxon>Burkholderia</taxon>
        <taxon>Burkholderia cepacia complex</taxon>
    </lineage>
</organism>
<dbReference type="Proteomes" id="UP000289650">
    <property type="component" value="Unassembled WGS sequence"/>
</dbReference>
<evidence type="ECO:0000313" key="1">
    <source>
        <dbReference type="EMBL" id="RXV64404.1"/>
    </source>
</evidence>
<accession>A0A4V1PQK4</accession>
<sequence length="59" mass="6853">MFGACMRIEFALSSIDRLICKCFNDRLCQIGFAGETEDLWTKFRSVKFRIVIFGRCVLP</sequence>
<comment type="caution">
    <text evidence="1">The sequence shown here is derived from an EMBL/GenBank/DDBJ whole genome shotgun (WGS) entry which is preliminary data.</text>
</comment>